<comment type="subcellular location">
    <subcellularLocation>
        <location evidence="1">Cell membrane</location>
        <topology evidence="1">Multi-pass membrane protein</topology>
    </subcellularLocation>
</comment>
<organism evidence="8 9">
    <name type="scientific">Jannaschia pagri</name>
    <dbReference type="NCBI Taxonomy" id="2829797"/>
    <lineage>
        <taxon>Bacteria</taxon>
        <taxon>Pseudomonadati</taxon>
        <taxon>Pseudomonadota</taxon>
        <taxon>Alphaproteobacteria</taxon>
        <taxon>Rhodobacterales</taxon>
        <taxon>Roseobacteraceae</taxon>
        <taxon>Jannaschia</taxon>
    </lineage>
</organism>
<evidence type="ECO:0000256" key="4">
    <source>
        <dbReference type="ARBA" id="ARBA00022989"/>
    </source>
</evidence>
<evidence type="ECO:0000259" key="7">
    <source>
        <dbReference type="Pfam" id="PF01292"/>
    </source>
</evidence>
<evidence type="ECO:0000256" key="2">
    <source>
        <dbReference type="ARBA" id="ARBA00022475"/>
    </source>
</evidence>
<feature type="transmembrane region" description="Helical" evidence="6">
    <location>
        <begin position="12"/>
        <end position="30"/>
    </location>
</feature>
<gene>
    <name evidence="8" type="ORF">JANAI62_01840</name>
</gene>
<proteinExistence type="predicted"/>
<evidence type="ECO:0000313" key="8">
    <source>
        <dbReference type="EMBL" id="GIT93561.1"/>
    </source>
</evidence>
<dbReference type="InterPro" id="IPR011577">
    <property type="entry name" value="Cyt_b561_bac/Ni-Hgenase"/>
</dbReference>
<evidence type="ECO:0000313" key="9">
    <source>
        <dbReference type="Proteomes" id="UP000786693"/>
    </source>
</evidence>
<feature type="transmembrane region" description="Helical" evidence="6">
    <location>
        <begin position="42"/>
        <end position="63"/>
    </location>
</feature>
<evidence type="ECO:0000256" key="5">
    <source>
        <dbReference type="ARBA" id="ARBA00023136"/>
    </source>
</evidence>
<sequence length="178" mass="19910">MQMPTRRAALKVLHWTVVPFFVWFLVVTPADVARVGSWAITLHSVFGLIFVTLALIWTADLLWRGLASRPGPKLTGRARQIHRPLHLTLIWGLFGVAFTGFLLGLTASRVLMAGTVLPIAPPLGLETANHWVGVIHTVEFYGLGAVAAFHAAYHIWRHVRLRDNALRIMTPKPLQRFL</sequence>
<dbReference type="EMBL" id="BPFH01000001">
    <property type="protein sequence ID" value="GIT93561.1"/>
    <property type="molecule type" value="Genomic_DNA"/>
</dbReference>
<feature type="domain" description="Cytochrome b561 bacterial/Ni-hydrogenase" evidence="7">
    <location>
        <begin position="9"/>
        <end position="171"/>
    </location>
</feature>
<dbReference type="Pfam" id="PF01292">
    <property type="entry name" value="Ni_hydr_CYTB"/>
    <property type="match status" value="1"/>
</dbReference>
<reference evidence="8 9" key="1">
    <citation type="submission" date="2021-05" db="EMBL/GenBank/DDBJ databases">
        <title>Bacteria Genome sequencing.</title>
        <authorList>
            <person name="Takabe Y."/>
            <person name="Nakajima Y."/>
            <person name="Suzuki S."/>
            <person name="Shiozaki T."/>
        </authorList>
    </citation>
    <scope>NUCLEOTIDE SEQUENCE [LARGE SCALE GENOMIC DNA]</scope>
    <source>
        <strain evidence="8 9">AI_62</strain>
    </source>
</reference>
<feature type="transmembrane region" description="Helical" evidence="6">
    <location>
        <begin position="84"/>
        <end position="111"/>
    </location>
</feature>
<dbReference type="SUPFAM" id="SSF81342">
    <property type="entry name" value="Transmembrane di-heme cytochromes"/>
    <property type="match status" value="1"/>
</dbReference>
<keyword evidence="2" id="KW-1003">Cell membrane</keyword>
<accession>A0ABQ4NGL9</accession>
<evidence type="ECO:0000256" key="1">
    <source>
        <dbReference type="ARBA" id="ARBA00004651"/>
    </source>
</evidence>
<feature type="transmembrane region" description="Helical" evidence="6">
    <location>
        <begin position="131"/>
        <end position="153"/>
    </location>
</feature>
<keyword evidence="3 6" id="KW-0812">Transmembrane</keyword>
<evidence type="ECO:0000256" key="3">
    <source>
        <dbReference type="ARBA" id="ARBA00022692"/>
    </source>
</evidence>
<name>A0ABQ4NGL9_9RHOB</name>
<comment type="caution">
    <text evidence="8">The sequence shown here is derived from an EMBL/GenBank/DDBJ whole genome shotgun (WGS) entry which is preliminary data.</text>
</comment>
<dbReference type="InterPro" id="IPR016174">
    <property type="entry name" value="Di-haem_cyt_TM"/>
</dbReference>
<keyword evidence="5 6" id="KW-0472">Membrane</keyword>
<keyword evidence="9" id="KW-1185">Reference proteome</keyword>
<protein>
    <recommendedName>
        <fullName evidence="7">Cytochrome b561 bacterial/Ni-hydrogenase domain-containing protein</fullName>
    </recommendedName>
</protein>
<evidence type="ECO:0000256" key="6">
    <source>
        <dbReference type="SAM" id="Phobius"/>
    </source>
</evidence>
<keyword evidence="4 6" id="KW-1133">Transmembrane helix</keyword>
<dbReference type="Proteomes" id="UP000786693">
    <property type="component" value="Unassembled WGS sequence"/>
</dbReference>